<dbReference type="InterPro" id="IPR041679">
    <property type="entry name" value="DNA2/NAM7-like_C"/>
</dbReference>
<keyword evidence="1" id="KW-0547">Nucleotide-binding</keyword>
<dbReference type="NCBIfam" id="TIGR03491">
    <property type="entry name" value="TM0106 family RecB-like putative nuclease"/>
    <property type="match status" value="1"/>
</dbReference>
<dbReference type="Pfam" id="PF13482">
    <property type="entry name" value="RNase_H_2"/>
    <property type="match status" value="1"/>
</dbReference>
<dbReference type="GO" id="GO:0043139">
    <property type="term" value="F:5'-3' DNA helicase activity"/>
    <property type="evidence" value="ECO:0007669"/>
    <property type="project" value="TreeGrafter"/>
</dbReference>
<feature type="compositionally biased region" description="Low complexity" evidence="5">
    <location>
        <begin position="12"/>
        <end position="22"/>
    </location>
</feature>
<evidence type="ECO:0000256" key="3">
    <source>
        <dbReference type="ARBA" id="ARBA00022806"/>
    </source>
</evidence>
<keyword evidence="3" id="KW-0347">Helicase</keyword>
<dbReference type="InterPro" id="IPR019993">
    <property type="entry name" value="RecB_nuclease_TM0106_put"/>
</dbReference>
<dbReference type="EMBL" id="JAAOIV010000006">
    <property type="protein sequence ID" value="NHN56069.1"/>
    <property type="molecule type" value="Genomic_DNA"/>
</dbReference>
<evidence type="ECO:0000256" key="1">
    <source>
        <dbReference type="ARBA" id="ARBA00022741"/>
    </source>
</evidence>
<dbReference type="PANTHER" id="PTHR43788:SF8">
    <property type="entry name" value="DNA-BINDING PROTEIN SMUBP-2"/>
    <property type="match status" value="1"/>
</dbReference>
<name>A0A967AZN3_9MICO</name>
<keyword evidence="2" id="KW-0378">Hydrolase</keyword>
<protein>
    <submittedName>
        <fullName evidence="8">TM0106 family RecB-like putative nuclease</fullName>
    </submittedName>
</protein>
<gene>
    <name evidence="8" type="ORF">G9U51_09805</name>
</gene>
<evidence type="ECO:0000256" key="5">
    <source>
        <dbReference type="SAM" id="MobiDB-lite"/>
    </source>
</evidence>
<organism evidence="8 9">
    <name type="scientific">Metallococcus carri</name>
    <dbReference type="NCBI Taxonomy" id="1656884"/>
    <lineage>
        <taxon>Bacteria</taxon>
        <taxon>Bacillati</taxon>
        <taxon>Actinomycetota</taxon>
        <taxon>Actinomycetes</taxon>
        <taxon>Micrococcales</taxon>
        <taxon>Dermacoccaceae</taxon>
        <taxon>Metallococcus</taxon>
    </lineage>
</organism>
<feature type="region of interest" description="Disordered" evidence="5">
    <location>
        <begin position="1"/>
        <end position="23"/>
    </location>
</feature>
<dbReference type="InterPro" id="IPR027417">
    <property type="entry name" value="P-loop_NTPase"/>
</dbReference>
<dbReference type="Proteomes" id="UP000744769">
    <property type="component" value="Unassembled WGS sequence"/>
</dbReference>
<reference evidence="8" key="1">
    <citation type="submission" date="2020-03" db="EMBL/GenBank/DDBJ databases">
        <title>Draft sequencing of Calidifontibacter sp. DB0510.</title>
        <authorList>
            <person name="Kim D.-U."/>
        </authorList>
    </citation>
    <scope>NUCLEOTIDE SEQUENCE</scope>
    <source>
        <strain evidence="8">DB0510</strain>
    </source>
</reference>
<dbReference type="SUPFAM" id="SSF53098">
    <property type="entry name" value="Ribonuclease H-like"/>
    <property type="match status" value="1"/>
</dbReference>
<dbReference type="InterPro" id="IPR012337">
    <property type="entry name" value="RNaseH-like_sf"/>
</dbReference>
<sequence length="1193" mass="128923">MDVSVGPPGRPAPTRGPATAGRFTRCSSSPACLSVPSPRFRDVRHVGDRWVVSATDIAAAAHCEFALLRRLDTALGRLPGPQVAEDPLLARLSQLGTVHEERETERLRAERGLDGVLAIGRPAHTHAALTAAAQQTARALHEGVPVVTQACLYDGDVVGFADFLVRSPEWTPQQPVYEVVDTKLARHARAEALLQLGTYAGLLRSAGICPDREVRLVLGDRTRPGYATQEVELVAAQARSRLLAAVAERLAATAPVGWEEVMACGRCETCQAEVESTRDLLLVARLRLSQRVLLREQGIHTIDELAHSTGPVAGIPESTLATLRAQAALQLEGEAAGEVVAEVFDPGQLARLPQPDPGDVFFDFEGDPLWTDGTEDQGLEYLFGAMTTDGQFRPFWAHDRGEERQALIDFVDWVHERRAEHPGMHVYHYADYERAALLRLAARHGVYEEEVDALLRANVLVDLYAVVRAGVRVSTRSYSIKKLEPLYMGADLRESTVADGAASIVEYHRYATAVALGDSTQAAEILEQIRDYNEYDCRSTLRLRDWLWDRRDPAATTDDAEVEVREVSEKTAERLALAARLMDGLPDALDRTPEQRAIALVAAAVNYFSREAKPFWHKHFDRLNSPIGDWEDSPEVLRLTQAEVVTDWAKPTARARTLARALRVITTPVGGQLPPAKMWPVYAMPAPAVTESPGLGGYGWLNKAAEVTVVEEFEDGRIVVDLVEALPQKADGHAQLPLAAVIADQDYSDPLAASLTALAQRVEAEGLPQDHPGVQLLLRAAPRFTTGGLAPVTGTTADAITDAVRRLDRSVLAVQGPPGTGKTFVAATVIERLVAEGWRIGVVAQSHAVVENVLETAIGRGIPADRVVKKIDPGAADGGADRSWTVVTDKKQIPGLLPSGGALVGGTAWDFVGDTFGEKFFDLLIVDEAGQFSLAHTLAASRAAQRLLLLGDPRQLPQVTQARHPEPIDSSALGWVMGDEPVLPADRGYFLAESWRMHPAVCAAVSELSYAGQLHSRADVTAARSLEGTTAGIRLELVEHEGRDLASPEEADRIVTVIQDLLGRDWTADAGAASRPLAQTDVLVVAPYNAQVDLVRSRLRAAGLGAVQVGTVDKFQGREAAVAIVSMTASSLAELPRGADFLLSRNRLNVAISRAKWQAIIVRSAGLTDVVPRTPEEVVQLGAFLRLCAQAVA</sequence>
<dbReference type="InterPro" id="IPR047187">
    <property type="entry name" value="SF1_C_Upf1"/>
</dbReference>
<dbReference type="GO" id="GO:0016787">
    <property type="term" value="F:hydrolase activity"/>
    <property type="evidence" value="ECO:0007669"/>
    <property type="project" value="UniProtKB-KW"/>
</dbReference>
<dbReference type="AlphaFoldDB" id="A0A967AZN3"/>
<feature type="domain" description="YprB ribonuclease H-like" evidence="7">
    <location>
        <begin position="360"/>
        <end position="547"/>
    </location>
</feature>
<dbReference type="GO" id="GO:0005524">
    <property type="term" value="F:ATP binding"/>
    <property type="evidence" value="ECO:0007669"/>
    <property type="project" value="UniProtKB-KW"/>
</dbReference>
<evidence type="ECO:0000313" key="8">
    <source>
        <dbReference type="EMBL" id="NHN56069.1"/>
    </source>
</evidence>
<evidence type="ECO:0000259" key="7">
    <source>
        <dbReference type="Pfam" id="PF13482"/>
    </source>
</evidence>
<evidence type="ECO:0000259" key="6">
    <source>
        <dbReference type="Pfam" id="PF13087"/>
    </source>
</evidence>
<dbReference type="CDD" id="cd17934">
    <property type="entry name" value="DEXXQc_Upf1-like"/>
    <property type="match status" value="1"/>
</dbReference>
<proteinExistence type="predicted"/>
<evidence type="ECO:0000313" key="9">
    <source>
        <dbReference type="Proteomes" id="UP000744769"/>
    </source>
</evidence>
<dbReference type="InterPro" id="IPR038720">
    <property type="entry name" value="YprB_RNase_H-like_dom"/>
</dbReference>
<accession>A0A967AZN3</accession>
<keyword evidence="9" id="KW-1185">Reference proteome</keyword>
<comment type="caution">
    <text evidence="8">The sequence shown here is derived from an EMBL/GenBank/DDBJ whole genome shotgun (WGS) entry which is preliminary data.</text>
</comment>
<evidence type="ECO:0000256" key="2">
    <source>
        <dbReference type="ARBA" id="ARBA00022801"/>
    </source>
</evidence>
<dbReference type="CDD" id="cd18808">
    <property type="entry name" value="SF1_C_Upf1"/>
    <property type="match status" value="1"/>
</dbReference>
<feature type="domain" description="DNA2/NAM7 helicase-like C-terminal" evidence="6">
    <location>
        <begin position="989"/>
        <end position="1162"/>
    </location>
</feature>
<keyword evidence="4" id="KW-0067">ATP-binding</keyword>
<dbReference type="PANTHER" id="PTHR43788">
    <property type="entry name" value="DNA2/NAM7 HELICASE FAMILY MEMBER"/>
    <property type="match status" value="1"/>
</dbReference>
<dbReference type="Pfam" id="PF13087">
    <property type="entry name" value="AAA_12"/>
    <property type="match status" value="1"/>
</dbReference>
<dbReference type="SUPFAM" id="SSF52540">
    <property type="entry name" value="P-loop containing nucleoside triphosphate hydrolases"/>
    <property type="match status" value="1"/>
</dbReference>
<evidence type="ECO:0000256" key="4">
    <source>
        <dbReference type="ARBA" id="ARBA00022840"/>
    </source>
</evidence>
<dbReference type="InterPro" id="IPR050534">
    <property type="entry name" value="Coronavir_polyprotein_1ab"/>
</dbReference>
<dbReference type="Pfam" id="PF13604">
    <property type="entry name" value="AAA_30"/>
    <property type="match status" value="1"/>
</dbReference>
<dbReference type="Gene3D" id="3.40.50.300">
    <property type="entry name" value="P-loop containing nucleotide triphosphate hydrolases"/>
    <property type="match status" value="2"/>
</dbReference>